<evidence type="ECO:0000313" key="3">
    <source>
        <dbReference type="Proteomes" id="UP000237040"/>
    </source>
</evidence>
<dbReference type="PANTHER" id="PTHR36304:SF4">
    <property type="entry name" value="DUF4388 DOMAIN-CONTAINING PROTEIN"/>
    <property type="match status" value="1"/>
</dbReference>
<accession>A0A2J6WEJ1</accession>
<dbReference type="Pfam" id="PF14332">
    <property type="entry name" value="DUF4388"/>
    <property type="match status" value="1"/>
</dbReference>
<name>A0A2J6WEJ1_9BACT</name>
<dbReference type="RefSeq" id="WP_424586791.1">
    <property type="nucleotide sequence ID" value="NZ_JBNARP010000010.1"/>
</dbReference>
<proteinExistence type="predicted"/>
<dbReference type="Proteomes" id="UP000237040">
    <property type="component" value="Unassembled WGS sequence"/>
</dbReference>
<sequence length="177" mass="20157">MKGSLESFSLEELLQAINQSKKFGRIDIQGAHGQYGIYINKDSIYHAFSPHYERGINALFEAFIEAKGTFEFKEMLNSKYITISKPFFDLITEGLKIKEELSDLNSKIFDDTEFELSHETNLESISISGSDLKFLSKLGKGMPVALILKEENIDYITFLKKLKTFIELNLVKIKKAG</sequence>
<gene>
    <name evidence="2" type="ORF">C0189_03030</name>
</gene>
<dbReference type="InterPro" id="IPR025497">
    <property type="entry name" value="PatA-like_N"/>
</dbReference>
<feature type="domain" description="PatA-like N-terminal" evidence="1">
    <location>
        <begin position="2"/>
        <end position="100"/>
    </location>
</feature>
<protein>
    <recommendedName>
        <fullName evidence="1">PatA-like N-terminal domain-containing protein</fullName>
    </recommendedName>
</protein>
<reference evidence="2 3" key="1">
    <citation type="submission" date="2018-01" db="EMBL/GenBank/DDBJ databases">
        <title>Metagenomic assembled genomes from two thermal pools in the Uzon Caldera, Kamchatka, Russia.</title>
        <authorList>
            <person name="Wilkins L."/>
            <person name="Ettinger C."/>
        </authorList>
    </citation>
    <scope>NUCLEOTIDE SEQUENCE [LARGE SCALE GENOMIC DNA]</scope>
    <source>
        <strain evidence="2">ZAV-07</strain>
    </source>
</reference>
<organism evidence="2 3">
    <name type="scientific">Caldisericum exile</name>
    <dbReference type="NCBI Taxonomy" id="693075"/>
    <lineage>
        <taxon>Bacteria</taxon>
        <taxon>Pseudomonadati</taxon>
        <taxon>Caldisericota/Cryosericota group</taxon>
        <taxon>Caldisericota</taxon>
        <taxon>Caldisericia</taxon>
        <taxon>Caldisericales</taxon>
        <taxon>Caldisericaceae</taxon>
        <taxon>Caldisericum</taxon>
    </lineage>
</organism>
<dbReference type="AlphaFoldDB" id="A0A2J6WEJ1"/>
<dbReference type="EMBL" id="PNIL01000043">
    <property type="protein sequence ID" value="PMP67531.1"/>
    <property type="molecule type" value="Genomic_DNA"/>
</dbReference>
<evidence type="ECO:0000313" key="2">
    <source>
        <dbReference type="EMBL" id="PMP67531.1"/>
    </source>
</evidence>
<comment type="caution">
    <text evidence="2">The sequence shown here is derived from an EMBL/GenBank/DDBJ whole genome shotgun (WGS) entry which is preliminary data.</text>
</comment>
<dbReference type="PANTHER" id="PTHR36304">
    <property type="entry name" value="DOMAIN GTPASE-ACTIVATING PROTEIN, PUTATIVE-RELATED-RELATED"/>
    <property type="match status" value="1"/>
</dbReference>
<evidence type="ECO:0000259" key="1">
    <source>
        <dbReference type="Pfam" id="PF14332"/>
    </source>
</evidence>